<name>A0A914D113_9BILA</name>
<feature type="transmembrane region" description="Helical" evidence="2">
    <location>
        <begin position="465"/>
        <end position="483"/>
    </location>
</feature>
<keyword evidence="2" id="KW-0812">Transmembrane</keyword>
<accession>A0A914D113</accession>
<keyword evidence="2" id="KW-1133">Transmembrane helix</keyword>
<evidence type="ECO:0000313" key="3">
    <source>
        <dbReference type="Proteomes" id="UP000887540"/>
    </source>
</evidence>
<organism evidence="3 4">
    <name type="scientific">Acrobeloides nanus</name>
    <dbReference type="NCBI Taxonomy" id="290746"/>
    <lineage>
        <taxon>Eukaryota</taxon>
        <taxon>Metazoa</taxon>
        <taxon>Ecdysozoa</taxon>
        <taxon>Nematoda</taxon>
        <taxon>Chromadorea</taxon>
        <taxon>Rhabditida</taxon>
        <taxon>Tylenchina</taxon>
        <taxon>Cephalobomorpha</taxon>
        <taxon>Cephaloboidea</taxon>
        <taxon>Cephalobidae</taxon>
        <taxon>Acrobeloides</taxon>
    </lineage>
</organism>
<feature type="compositionally biased region" description="Polar residues" evidence="1">
    <location>
        <begin position="46"/>
        <end position="57"/>
    </location>
</feature>
<feature type="region of interest" description="Disordered" evidence="1">
    <location>
        <begin position="230"/>
        <end position="273"/>
    </location>
</feature>
<evidence type="ECO:0000256" key="2">
    <source>
        <dbReference type="SAM" id="Phobius"/>
    </source>
</evidence>
<dbReference type="Proteomes" id="UP000887540">
    <property type="component" value="Unplaced"/>
</dbReference>
<proteinExistence type="predicted"/>
<reference evidence="4" key="1">
    <citation type="submission" date="2022-11" db="UniProtKB">
        <authorList>
            <consortium name="WormBaseParasite"/>
        </authorList>
    </citation>
    <scope>IDENTIFICATION</scope>
</reference>
<sequence>MNLSVFESRAFSVKNVPEIDRNSKDQNVPIKLNSKVKNVSEKQNSEDQSVSQKVNSKEQTSNRRKFLFTSIIQREIVFGDDHFYVSLNRFKDSGRGLFVSLEKSSKERKFDQWMSILSVKQLLECFVEITWLAKNQKSTKSNLSYSKDFTDNERQVEINVSLDRDVTGLSFVRISTKYKMKNKSNKSHHFAIPLDVIPYCKKYLSEILQAYDLFKAGKLEIIKEERTVNEEKEELPEKNISNGEKEPRSSSERTLSQNQVFGDLGDPNKETDTKNANNIQQLLVKNHIIADRNYFFTINHYTKNSKILVAILETVPLRRDQRVIYLTVPDASKMCSELKAVKKVYEDLKTMPKETSEIPENRVVWKKSVQLDTKLVTFKIELIEATMRKGTLLKGFDDAKVFEPCLYIIVDNPEHKEETFLLIPCFGLHRFTYIFEEMLNEFIEYRKNPQKEIDIKPMISFNKTIFSLGIISFISYIGYIVYINQ</sequence>
<dbReference type="WBParaSite" id="ACRNAN_scaffold1732.g11108.t1">
    <property type="protein sequence ID" value="ACRNAN_scaffold1732.g11108.t1"/>
    <property type="gene ID" value="ACRNAN_scaffold1732.g11108"/>
</dbReference>
<dbReference type="AlphaFoldDB" id="A0A914D113"/>
<evidence type="ECO:0000256" key="1">
    <source>
        <dbReference type="SAM" id="MobiDB-lite"/>
    </source>
</evidence>
<keyword evidence="3" id="KW-1185">Reference proteome</keyword>
<protein>
    <submittedName>
        <fullName evidence="4">Uncharacterized protein</fullName>
    </submittedName>
</protein>
<feature type="region of interest" description="Disordered" evidence="1">
    <location>
        <begin position="36"/>
        <end position="57"/>
    </location>
</feature>
<keyword evidence="2" id="KW-0472">Membrane</keyword>
<evidence type="ECO:0000313" key="4">
    <source>
        <dbReference type="WBParaSite" id="ACRNAN_scaffold1732.g11108.t1"/>
    </source>
</evidence>